<name>A0A518D176_9BACT</name>
<accession>A0A518D176</accession>
<evidence type="ECO:0000313" key="3">
    <source>
        <dbReference type="EMBL" id="QDU85242.1"/>
    </source>
</evidence>
<dbReference type="Gene3D" id="3.40.50.720">
    <property type="entry name" value="NAD(P)-binding Rossmann-like Domain"/>
    <property type="match status" value="1"/>
</dbReference>
<dbReference type="EC" id="1.1.1.-" evidence="3"/>
<feature type="domain" description="NAD-dependent epimerase/dehydratase" evidence="2">
    <location>
        <begin position="22"/>
        <end position="256"/>
    </location>
</feature>
<keyword evidence="4" id="KW-1185">Reference proteome</keyword>
<protein>
    <submittedName>
        <fullName evidence="3">dTDP-4-oxo-6-deoxy-D-allose reductase</fullName>
        <ecNumber evidence="3">1.1.1.-</ecNumber>
    </submittedName>
</protein>
<dbReference type="GO" id="GO:0016491">
    <property type="term" value="F:oxidoreductase activity"/>
    <property type="evidence" value="ECO:0007669"/>
    <property type="project" value="UniProtKB-KW"/>
</dbReference>
<organism evidence="3 4">
    <name type="scientific">Rohdeia mirabilis</name>
    <dbReference type="NCBI Taxonomy" id="2528008"/>
    <lineage>
        <taxon>Bacteria</taxon>
        <taxon>Pseudomonadati</taxon>
        <taxon>Planctomycetota</taxon>
        <taxon>Planctomycetia</taxon>
        <taxon>Planctomycetia incertae sedis</taxon>
        <taxon>Rohdeia</taxon>
    </lineage>
</organism>
<evidence type="ECO:0000313" key="4">
    <source>
        <dbReference type="Proteomes" id="UP000319342"/>
    </source>
</evidence>
<dbReference type="InterPro" id="IPR001509">
    <property type="entry name" value="Epimerase_deHydtase"/>
</dbReference>
<keyword evidence="1" id="KW-0520">NAD</keyword>
<gene>
    <name evidence="3" type="primary">chmD</name>
    <name evidence="3" type="ORF">Pla163_23700</name>
</gene>
<dbReference type="Pfam" id="PF01370">
    <property type="entry name" value="Epimerase"/>
    <property type="match status" value="1"/>
</dbReference>
<dbReference type="InterPro" id="IPR036291">
    <property type="entry name" value="NAD(P)-bd_dom_sf"/>
</dbReference>
<sequence length="375" mass="41723">MNSSSSSLSSDSESFARGRHAIVAGAGGFIGGHLVKSLFERGYESVRAVDKKPFDQWYQFDERAQNLVMDLEKLDACHRACEGTTDVFNLAADMGGMGFIENNKALCMLSVLINTHMLIAAKDAGVERFFFSSSACVYNADKQRDTDVTALVEADAYPAMAEDGYGWEKLFSERMCRHFREDFGIETRVARFHNVYGPNGTWDGGREKAPAAMCRKVLEAQMSGILSIDIWGDGEQTRSFMYIDDCIEGIHRIHDGEFTEPINLGSSELVSINELVSVVEEIADVSVERSYDLSAPKGVRGRNSDNTLIQAVHGWEPGTSLAEGMRKTFQWIRGEMLQRDIDKVQPALPFPAAQDEQLEVFPGADERWRGLRESA</sequence>
<keyword evidence="3" id="KW-0560">Oxidoreductase</keyword>
<proteinExistence type="predicted"/>
<dbReference type="SUPFAM" id="SSF51735">
    <property type="entry name" value="NAD(P)-binding Rossmann-fold domains"/>
    <property type="match status" value="1"/>
</dbReference>
<dbReference type="EMBL" id="CP036290">
    <property type="protein sequence ID" value="QDU85242.1"/>
    <property type="molecule type" value="Genomic_DNA"/>
</dbReference>
<evidence type="ECO:0000259" key="2">
    <source>
        <dbReference type="Pfam" id="PF01370"/>
    </source>
</evidence>
<reference evidence="3 4" key="1">
    <citation type="submission" date="2019-02" db="EMBL/GenBank/DDBJ databases">
        <title>Deep-cultivation of Planctomycetes and their phenomic and genomic characterization uncovers novel biology.</title>
        <authorList>
            <person name="Wiegand S."/>
            <person name="Jogler M."/>
            <person name="Boedeker C."/>
            <person name="Pinto D."/>
            <person name="Vollmers J."/>
            <person name="Rivas-Marin E."/>
            <person name="Kohn T."/>
            <person name="Peeters S.H."/>
            <person name="Heuer A."/>
            <person name="Rast P."/>
            <person name="Oberbeckmann S."/>
            <person name="Bunk B."/>
            <person name="Jeske O."/>
            <person name="Meyerdierks A."/>
            <person name="Storesund J.E."/>
            <person name="Kallscheuer N."/>
            <person name="Luecker S."/>
            <person name="Lage O.M."/>
            <person name="Pohl T."/>
            <person name="Merkel B.J."/>
            <person name="Hornburger P."/>
            <person name="Mueller R.-W."/>
            <person name="Bruemmer F."/>
            <person name="Labrenz M."/>
            <person name="Spormann A.M."/>
            <person name="Op den Camp H."/>
            <person name="Overmann J."/>
            <person name="Amann R."/>
            <person name="Jetten M.S.M."/>
            <person name="Mascher T."/>
            <person name="Medema M.H."/>
            <person name="Devos D.P."/>
            <person name="Kaster A.-K."/>
            <person name="Ovreas L."/>
            <person name="Rohde M."/>
            <person name="Galperin M.Y."/>
            <person name="Jogler C."/>
        </authorList>
    </citation>
    <scope>NUCLEOTIDE SEQUENCE [LARGE SCALE GENOMIC DNA]</scope>
    <source>
        <strain evidence="3 4">Pla163</strain>
    </source>
</reference>
<dbReference type="AlphaFoldDB" id="A0A518D176"/>
<dbReference type="Gene3D" id="3.90.25.10">
    <property type="entry name" value="UDP-galactose 4-epimerase, domain 1"/>
    <property type="match status" value="1"/>
</dbReference>
<dbReference type="PANTHER" id="PTHR43574">
    <property type="entry name" value="EPIMERASE-RELATED"/>
    <property type="match status" value="1"/>
</dbReference>
<evidence type="ECO:0000256" key="1">
    <source>
        <dbReference type="ARBA" id="ARBA00023027"/>
    </source>
</evidence>
<dbReference type="Proteomes" id="UP000319342">
    <property type="component" value="Chromosome"/>
</dbReference>